<feature type="chain" id="PRO_5007543342" evidence="1">
    <location>
        <begin position="21"/>
        <end position="189"/>
    </location>
</feature>
<dbReference type="GO" id="GO:0030682">
    <property type="term" value="P:symbiont-mediated perturbation of host defenses"/>
    <property type="evidence" value="ECO:0007669"/>
    <property type="project" value="InterPro"/>
</dbReference>
<organism evidence="2">
    <name type="scientific">Ixodes ricinus</name>
    <name type="common">Common tick</name>
    <name type="synonym">Acarus ricinus</name>
    <dbReference type="NCBI Taxonomy" id="34613"/>
    <lineage>
        <taxon>Eukaryota</taxon>
        <taxon>Metazoa</taxon>
        <taxon>Ecdysozoa</taxon>
        <taxon>Arthropoda</taxon>
        <taxon>Chelicerata</taxon>
        <taxon>Arachnida</taxon>
        <taxon>Acari</taxon>
        <taxon>Parasitiformes</taxon>
        <taxon>Ixodida</taxon>
        <taxon>Ixodoidea</taxon>
        <taxon>Ixodidae</taxon>
        <taxon>Ixodinae</taxon>
        <taxon>Ixodes</taxon>
    </lineage>
</organism>
<protein>
    <submittedName>
        <fullName evidence="2">Putative salivary lipocalin</fullName>
    </submittedName>
</protein>
<sequence>MYVCKMTVWLLFLLSHTTDAATTDPPWKNPEYSKMQNITNVIGVGTMTYYVYEGTFDEDILIKERVFCLIMRISYYDEYEEYTIAFRKYKEKMTQTREKDFDLYLYLKSDDKYDVQNFMQVQNGYQRDIAKMHLVYTNYATCALFYYDEKDDYELWSYQKPNDTASVCELLLALLSNKTRNVHYTKDCN</sequence>
<dbReference type="Gene3D" id="2.40.128.20">
    <property type="match status" value="1"/>
</dbReference>
<dbReference type="AlphaFoldDB" id="A0A147BWH6"/>
<dbReference type="GO" id="GO:0043176">
    <property type="term" value="F:amine binding"/>
    <property type="evidence" value="ECO:0007669"/>
    <property type="project" value="InterPro"/>
</dbReference>
<dbReference type="EMBL" id="GEGO01000280">
    <property type="protein sequence ID" value="JAR95124.1"/>
    <property type="molecule type" value="Transcribed_RNA"/>
</dbReference>
<evidence type="ECO:0000256" key="1">
    <source>
        <dbReference type="SAM" id="SignalP"/>
    </source>
</evidence>
<evidence type="ECO:0000313" key="2">
    <source>
        <dbReference type="EMBL" id="JAR95124.1"/>
    </source>
</evidence>
<reference evidence="2" key="1">
    <citation type="journal article" date="2018" name="PLoS Negl. Trop. Dis.">
        <title>Sialome diversity of ticks revealed by RNAseq of single tick salivary glands.</title>
        <authorList>
            <person name="Perner J."/>
            <person name="Kropackova S."/>
            <person name="Kopacek P."/>
            <person name="Ribeiro J.M."/>
        </authorList>
    </citation>
    <scope>NUCLEOTIDE SEQUENCE</scope>
    <source>
        <strain evidence="2">Siblings of single egg batch collected in Ceske Budejovice</strain>
        <tissue evidence="2">Salivary glands</tissue>
    </source>
</reference>
<dbReference type="SUPFAM" id="SSF50814">
    <property type="entry name" value="Lipocalins"/>
    <property type="match status" value="1"/>
</dbReference>
<dbReference type="InterPro" id="IPR012674">
    <property type="entry name" value="Calycin"/>
</dbReference>
<accession>A0A147BWH6</accession>
<dbReference type="Pfam" id="PF02098">
    <property type="entry name" value="His_binding"/>
    <property type="match status" value="1"/>
</dbReference>
<proteinExistence type="predicted"/>
<keyword evidence="1" id="KW-0732">Signal</keyword>
<name>A0A147BWH6_IXORI</name>
<dbReference type="InterPro" id="IPR002970">
    <property type="entry name" value="Tick_his-bd"/>
</dbReference>
<feature type="signal peptide" evidence="1">
    <location>
        <begin position="1"/>
        <end position="20"/>
    </location>
</feature>